<dbReference type="EMBL" id="BMMV01000038">
    <property type="protein sequence ID" value="GGK28978.1"/>
    <property type="molecule type" value="Genomic_DNA"/>
</dbReference>
<accession>A0ABQ2EVZ1</accession>
<keyword evidence="2" id="KW-1185">Reference proteome</keyword>
<organism evidence="1 2">
    <name type="scientific">Streptomyces camponoticapitis</name>
    <dbReference type="NCBI Taxonomy" id="1616125"/>
    <lineage>
        <taxon>Bacteria</taxon>
        <taxon>Bacillati</taxon>
        <taxon>Actinomycetota</taxon>
        <taxon>Actinomycetes</taxon>
        <taxon>Kitasatosporales</taxon>
        <taxon>Streptomycetaceae</taxon>
        <taxon>Streptomyces</taxon>
    </lineage>
</organism>
<sequence>MTEKEQNRIVQMPVPVAATCIDGVCTVPEEDSSPLIRLTAPVAATCIDGVCTTPDVTDHSEDQPES</sequence>
<reference evidence="2" key="1">
    <citation type="journal article" date="2019" name="Int. J. Syst. Evol. Microbiol.">
        <title>The Global Catalogue of Microorganisms (GCM) 10K type strain sequencing project: providing services to taxonomists for standard genome sequencing and annotation.</title>
        <authorList>
            <consortium name="The Broad Institute Genomics Platform"/>
            <consortium name="The Broad Institute Genome Sequencing Center for Infectious Disease"/>
            <person name="Wu L."/>
            <person name="Ma J."/>
        </authorList>
    </citation>
    <scope>NUCLEOTIDE SEQUENCE [LARGE SCALE GENOMIC DNA]</scope>
    <source>
        <strain evidence="2">CGMCC 4.7275</strain>
    </source>
</reference>
<comment type="caution">
    <text evidence="1">The sequence shown here is derived from an EMBL/GenBank/DDBJ whole genome shotgun (WGS) entry which is preliminary data.</text>
</comment>
<dbReference type="Proteomes" id="UP000660265">
    <property type="component" value="Unassembled WGS sequence"/>
</dbReference>
<protein>
    <submittedName>
        <fullName evidence="1">Uncharacterized protein</fullName>
    </submittedName>
</protein>
<gene>
    <name evidence="1" type="ORF">GCM10011583_71160</name>
</gene>
<proteinExistence type="predicted"/>
<name>A0ABQ2EVZ1_9ACTN</name>
<evidence type="ECO:0000313" key="2">
    <source>
        <dbReference type="Proteomes" id="UP000660265"/>
    </source>
</evidence>
<evidence type="ECO:0000313" key="1">
    <source>
        <dbReference type="EMBL" id="GGK28978.1"/>
    </source>
</evidence>